<dbReference type="PROSITE" id="PS00375">
    <property type="entry name" value="UDPGT"/>
    <property type="match status" value="1"/>
</dbReference>
<dbReference type="SUPFAM" id="SSF53756">
    <property type="entry name" value="UDP-Glycosyltransferase/glycogen phosphorylase"/>
    <property type="match status" value="1"/>
</dbReference>
<dbReference type="FunFam" id="3.40.50.2000:FF:000040">
    <property type="entry name" value="UDP-glycosyltransferase 76C1"/>
    <property type="match status" value="1"/>
</dbReference>
<reference evidence="5" key="1">
    <citation type="journal article" date="2017" name="Front. Plant Sci.">
        <title>Transcriptome-Guided Mining of Genes Involved in Crocin Biosynthesis.</title>
        <authorList>
            <person name="Ji A."/>
            <person name="Jia J."/>
            <person name="Xu Z."/>
            <person name="Li Y."/>
            <person name="Bi W."/>
            <person name="Ren F."/>
            <person name="He C."/>
            <person name="Liu J."/>
            <person name="Hu K."/>
            <person name="Song J."/>
        </authorList>
    </citation>
    <scope>NUCLEOTIDE SEQUENCE</scope>
    <source>
        <tissue evidence="5">Fruits</tissue>
    </source>
</reference>
<dbReference type="EC" id="2.4.1.-" evidence="4"/>
<dbReference type="Gene3D" id="3.40.50.2000">
    <property type="entry name" value="Glycogen Phosphorylase B"/>
    <property type="match status" value="2"/>
</dbReference>
<evidence type="ECO:0000256" key="3">
    <source>
        <dbReference type="RuleBase" id="RU003718"/>
    </source>
</evidence>
<dbReference type="PANTHER" id="PTHR11926:SF1392">
    <property type="entry name" value="GLYCOSYLTRANSFERASE"/>
    <property type="match status" value="1"/>
</dbReference>
<sequence length="490" mass="55752">MSELAQLQPHVLIFPFPAQGHVNSMLKLAELLCLARINITYLVTLNFHDRLLLHTDIKSRFSKYPGFHLKTLPDGIYQGKTNTVDEVMMLYDSLRLVAKPFLRELLSSDQAQSEKSSPITSIIADGILSVALDVAEEMDVPIIYFRTISACGFWAYFCIPQLIDAGEMPFAGKDMDVTIANVTGMERLLRRRDLPSFCRVQDLGSPDFRMVLSETQKSPRAWGLIFNTFEDLEGSTLSHIRKICPNVYTIGPLHAHLKTRIQSPWTSSSNSLWEEDRSCIGWLDQQHSQTVLYVSFGSFTVVTREQLLEFWHGLVNSQVRFLWVIRPDLIPTKNDKERKSTPEELELEEVTKERGYMVGWAPQEDVLSHPAVGGFLTHSGWNSTLESVVEGVPMICWPYFADQQVNSRFVGEVWKLGLDMKDTCDRAIVEKMIRDLMVERKDEFLQRAGEMKKLARKSTEKNGSSFHNLDRLIEGIMTISIGVDHASKSC</sequence>
<dbReference type="PANTHER" id="PTHR11926">
    <property type="entry name" value="GLUCOSYL/GLUCURONOSYL TRANSFERASES"/>
    <property type="match status" value="1"/>
</dbReference>
<keyword evidence="3" id="KW-0328">Glycosyltransferase</keyword>
<evidence type="ECO:0000256" key="4">
    <source>
        <dbReference type="RuleBase" id="RU362057"/>
    </source>
</evidence>
<name>A0A288W8G3_GARJA</name>
<dbReference type="SMR" id="A0A288W8G3"/>
<keyword evidence="2 3" id="KW-0808">Transferase</keyword>
<evidence type="ECO:0000313" key="5">
    <source>
        <dbReference type="EMBL" id="ARU08120.1"/>
    </source>
</evidence>
<dbReference type="Pfam" id="PF00201">
    <property type="entry name" value="UDPGT"/>
    <property type="match status" value="1"/>
</dbReference>
<dbReference type="AlphaFoldDB" id="A0A288W8G3"/>
<dbReference type="InterPro" id="IPR002213">
    <property type="entry name" value="UDP_glucos_trans"/>
</dbReference>
<dbReference type="GO" id="GO:0080043">
    <property type="term" value="F:quercetin 3-O-glucosyltransferase activity"/>
    <property type="evidence" value="ECO:0007669"/>
    <property type="project" value="TreeGrafter"/>
</dbReference>
<protein>
    <recommendedName>
        <fullName evidence="4">Glycosyltransferase</fullName>
        <ecNumber evidence="4">2.4.1.-</ecNumber>
    </recommendedName>
</protein>
<accession>A0A288W8G3</accession>
<dbReference type="GO" id="GO:1900994">
    <property type="term" value="P:(-)-secologanin biosynthetic process"/>
    <property type="evidence" value="ECO:0007669"/>
    <property type="project" value="UniProtKB-ARBA"/>
</dbReference>
<dbReference type="InterPro" id="IPR035595">
    <property type="entry name" value="UDP_glycos_trans_CS"/>
</dbReference>
<dbReference type="CDD" id="cd03784">
    <property type="entry name" value="GT1_Gtf-like"/>
    <property type="match status" value="1"/>
</dbReference>
<dbReference type="EMBL" id="KY631936">
    <property type="protein sequence ID" value="ARU08120.1"/>
    <property type="molecule type" value="mRNA"/>
</dbReference>
<evidence type="ECO:0000256" key="2">
    <source>
        <dbReference type="ARBA" id="ARBA00022679"/>
    </source>
</evidence>
<organism evidence="5">
    <name type="scientific">Gardenia jasminoides</name>
    <name type="common">Cape jasmine</name>
    <name type="synonym">Gardenia augusta</name>
    <dbReference type="NCBI Taxonomy" id="114476"/>
    <lineage>
        <taxon>Eukaryota</taxon>
        <taxon>Viridiplantae</taxon>
        <taxon>Streptophyta</taxon>
        <taxon>Embryophyta</taxon>
        <taxon>Tracheophyta</taxon>
        <taxon>Spermatophyta</taxon>
        <taxon>Magnoliopsida</taxon>
        <taxon>eudicotyledons</taxon>
        <taxon>Gunneridae</taxon>
        <taxon>Pentapetalae</taxon>
        <taxon>asterids</taxon>
        <taxon>lamiids</taxon>
        <taxon>Gentianales</taxon>
        <taxon>Rubiaceae</taxon>
        <taxon>Ixoroideae</taxon>
        <taxon>Gardenieae complex</taxon>
        <taxon>Gardenieae - Pavetteae clade</taxon>
        <taxon>Gardenieae</taxon>
        <taxon>Gardenia</taxon>
    </lineage>
</organism>
<comment type="similarity">
    <text evidence="1 3">Belongs to the UDP-glycosyltransferase family.</text>
</comment>
<dbReference type="GO" id="GO:0080044">
    <property type="term" value="F:quercetin 7-O-glucosyltransferase activity"/>
    <property type="evidence" value="ECO:0007669"/>
    <property type="project" value="TreeGrafter"/>
</dbReference>
<proteinExistence type="evidence at transcript level"/>
<evidence type="ECO:0000256" key="1">
    <source>
        <dbReference type="ARBA" id="ARBA00009995"/>
    </source>
</evidence>